<accession>A0A317XKA2</accession>
<dbReference type="InParanoid" id="A0A317XKA2"/>
<keyword evidence="1" id="KW-0812">Transmembrane</keyword>
<sequence>MGRTLYMQTGRANKGKAAAAFRTPLILSVPAVSRQTGSYTRCLSGPSAAPLLVPHAFYLLPTPLKYRTAEYSTVVNAISLRLTPLLGLVWFFFFLRGCRSRNSSRAWDHPRQSFLFLG</sequence>
<keyword evidence="1" id="KW-1133">Transmembrane helix</keyword>
<keyword evidence="3" id="KW-1185">Reference proteome</keyword>
<keyword evidence="1" id="KW-0472">Membrane</keyword>
<dbReference type="Proteomes" id="UP000246740">
    <property type="component" value="Unassembled WGS sequence"/>
</dbReference>
<evidence type="ECO:0000313" key="2">
    <source>
        <dbReference type="EMBL" id="PWY98481.1"/>
    </source>
</evidence>
<organism evidence="2 3">
    <name type="scientific">Testicularia cyperi</name>
    <dbReference type="NCBI Taxonomy" id="1882483"/>
    <lineage>
        <taxon>Eukaryota</taxon>
        <taxon>Fungi</taxon>
        <taxon>Dikarya</taxon>
        <taxon>Basidiomycota</taxon>
        <taxon>Ustilaginomycotina</taxon>
        <taxon>Ustilaginomycetes</taxon>
        <taxon>Ustilaginales</taxon>
        <taxon>Anthracoideaceae</taxon>
        <taxon>Testicularia</taxon>
    </lineage>
</organism>
<reference evidence="2 3" key="1">
    <citation type="journal article" date="2018" name="Mol. Biol. Evol.">
        <title>Broad Genomic Sampling Reveals a Smut Pathogenic Ancestry of the Fungal Clade Ustilaginomycotina.</title>
        <authorList>
            <person name="Kijpornyongpan T."/>
            <person name="Mondo S.J."/>
            <person name="Barry K."/>
            <person name="Sandor L."/>
            <person name="Lee J."/>
            <person name="Lipzen A."/>
            <person name="Pangilinan J."/>
            <person name="LaButti K."/>
            <person name="Hainaut M."/>
            <person name="Henrissat B."/>
            <person name="Grigoriev I.V."/>
            <person name="Spatafora J.W."/>
            <person name="Aime M.C."/>
        </authorList>
    </citation>
    <scope>NUCLEOTIDE SEQUENCE [LARGE SCALE GENOMIC DNA]</scope>
    <source>
        <strain evidence="2 3">MCA 3645</strain>
    </source>
</reference>
<proteinExistence type="predicted"/>
<feature type="transmembrane region" description="Helical" evidence="1">
    <location>
        <begin position="74"/>
        <end position="95"/>
    </location>
</feature>
<evidence type="ECO:0000256" key="1">
    <source>
        <dbReference type="SAM" id="Phobius"/>
    </source>
</evidence>
<evidence type="ECO:0000313" key="3">
    <source>
        <dbReference type="Proteomes" id="UP000246740"/>
    </source>
</evidence>
<dbReference type="EMBL" id="KZ819198">
    <property type="protein sequence ID" value="PWY98481.1"/>
    <property type="molecule type" value="Genomic_DNA"/>
</dbReference>
<name>A0A317XKA2_9BASI</name>
<protein>
    <submittedName>
        <fullName evidence="2">Uncharacterized protein</fullName>
    </submittedName>
</protein>
<dbReference type="AlphaFoldDB" id="A0A317XKA2"/>
<gene>
    <name evidence="2" type="ORF">BCV70DRAFT_32607</name>
</gene>